<dbReference type="Gene3D" id="1.10.510.10">
    <property type="entry name" value="Transferase(Phosphotransferase) domain 1"/>
    <property type="match status" value="1"/>
</dbReference>
<proteinExistence type="predicted"/>
<dbReference type="Gramene" id="ERN01394">
    <property type="protein sequence ID" value="ERN01394"/>
    <property type="gene ID" value="AMTR_s00002p00262980"/>
</dbReference>
<dbReference type="InterPro" id="IPR008271">
    <property type="entry name" value="Ser/Thr_kinase_AS"/>
</dbReference>
<evidence type="ECO:0000313" key="4">
    <source>
        <dbReference type="Proteomes" id="UP000017836"/>
    </source>
</evidence>
<dbReference type="HOGENOM" id="CLU_872510_0_0_1"/>
<evidence type="ECO:0000256" key="1">
    <source>
        <dbReference type="ARBA" id="ARBA00022729"/>
    </source>
</evidence>
<dbReference type="Proteomes" id="UP000017836">
    <property type="component" value="Unassembled WGS sequence"/>
</dbReference>
<dbReference type="PANTHER" id="PTHR47976">
    <property type="entry name" value="G-TYPE LECTIN S-RECEPTOR-LIKE SERINE/THREONINE-PROTEIN KINASE SD2-5"/>
    <property type="match status" value="1"/>
</dbReference>
<dbReference type="Pfam" id="PF00069">
    <property type="entry name" value="Pkinase"/>
    <property type="match status" value="1"/>
</dbReference>
<name>W1P165_AMBTC</name>
<dbReference type="InterPro" id="IPR000719">
    <property type="entry name" value="Prot_kinase_dom"/>
</dbReference>
<dbReference type="EMBL" id="KI394767">
    <property type="protein sequence ID" value="ERN01394.1"/>
    <property type="molecule type" value="Genomic_DNA"/>
</dbReference>
<evidence type="ECO:0000313" key="3">
    <source>
        <dbReference type="EMBL" id="ERN01394.1"/>
    </source>
</evidence>
<protein>
    <recommendedName>
        <fullName evidence="2">Protein kinase domain-containing protein</fullName>
    </recommendedName>
</protein>
<dbReference type="GO" id="GO:0005524">
    <property type="term" value="F:ATP binding"/>
    <property type="evidence" value="ECO:0007669"/>
    <property type="project" value="InterPro"/>
</dbReference>
<evidence type="ECO:0000259" key="2">
    <source>
        <dbReference type="PROSITE" id="PS50011"/>
    </source>
</evidence>
<dbReference type="InterPro" id="IPR011009">
    <property type="entry name" value="Kinase-like_dom_sf"/>
</dbReference>
<dbReference type="PROSITE" id="PS00108">
    <property type="entry name" value="PROTEIN_KINASE_ST"/>
    <property type="match status" value="1"/>
</dbReference>
<reference evidence="4" key="1">
    <citation type="journal article" date="2013" name="Science">
        <title>The Amborella genome and the evolution of flowering plants.</title>
        <authorList>
            <consortium name="Amborella Genome Project"/>
        </authorList>
    </citation>
    <scope>NUCLEOTIDE SEQUENCE [LARGE SCALE GENOMIC DNA]</scope>
</reference>
<dbReference type="AlphaFoldDB" id="W1P165"/>
<dbReference type="eggNOG" id="ENOG502QUNW">
    <property type="taxonomic scope" value="Eukaryota"/>
</dbReference>
<keyword evidence="1" id="KW-0732">Signal</keyword>
<dbReference type="PROSITE" id="PS50011">
    <property type="entry name" value="PROTEIN_KINASE_DOM"/>
    <property type="match status" value="1"/>
</dbReference>
<dbReference type="PANTHER" id="PTHR47976:SF30">
    <property type="entry name" value="RECEPTOR-LIKE SERINE_THREONINE-PROTEIN KINASE"/>
    <property type="match status" value="1"/>
</dbReference>
<dbReference type="InterPro" id="IPR051343">
    <property type="entry name" value="G-type_lectin_kinases/EP1-like"/>
</dbReference>
<dbReference type="SUPFAM" id="SSF56112">
    <property type="entry name" value="Protein kinase-like (PK-like)"/>
    <property type="match status" value="1"/>
</dbReference>
<organism evidence="3 4">
    <name type="scientific">Amborella trichopoda</name>
    <dbReference type="NCBI Taxonomy" id="13333"/>
    <lineage>
        <taxon>Eukaryota</taxon>
        <taxon>Viridiplantae</taxon>
        <taxon>Streptophyta</taxon>
        <taxon>Embryophyta</taxon>
        <taxon>Tracheophyta</taxon>
        <taxon>Spermatophyta</taxon>
        <taxon>Magnoliopsida</taxon>
        <taxon>Amborellales</taxon>
        <taxon>Amborellaceae</taxon>
        <taxon>Amborella</taxon>
    </lineage>
</organism>
<keyword evidence="4" id="KW-1185">Reference proteome</keyword>
<sequence length="319" mass="36765">MLRFARGQYYLEMDPTAGFGYLAAYPPLQYYSYVDADEVEGPVGNESESTYIELMNRSLPSLWTMVVTANVLYEDRCRYPLVCGNYGLCKTCQSLWDLKDKEFPDRGCKEVTPLTCHDPSHHHLVELMNVSYIGLIYTDAGINDLEQCKQASMHAVLSLRINDPTTDFKNFAFLKAMKWTREETIRSKEYLEHPPTRYSYKDLRSATDQDWRRGIWVSFCGDAARRHKGCSEVLGQHEAREEGILDREGLQYLHEECLHKIAHLDVKPHNILMDESFNAKISYFGLSKLIAREQSLVVTTLRGTIGYLAPARMEDIQDY</sequence>
<dbReference type="GO" id="GO:0004672">
    <property type="term" value="F:protein kinase activity"/>
    <property type="evidence" value="ECO:0000318"/>
    <property type="project" value="GO_Central"/>
</dbReference>
<feature type="domain" description="Protein kinase" evidence="2">
    <location>
        <begin position="122"/>
        <end position="319"/>
    </location>
</feature>
<gene>
    <name evidence="3" type="ORF">AMTR_s00002p00262980</name>
</gene>
<accession>W1P165</accession>